<evidence type="ECO:0000256" key="2">
    <source>
        <dbReference type="ARBA" id="ARBA00009765"/>
    </source>
</evidence>
<comment type="function">
    <text evidence="8">Mediates influx of magnesium ions.</text>
</comment>
<dbReference type="GO" id="GO:0005886">
    <property type="term" value="C:plasma membrane"/>
    <property type="evidence" value="ECO:0007669"/>
    <property type="project" value="UniProtKB-SubCell"/>
</dbReference>
<keyword evidence="6 8" id="KW-1133">Transmembrane helix</keyword>
<proteinExistence type="inferred from homology"/>
<evidence type="ECO:0000256" key="1">
    <source>
        <dbReference type="ARBA" id="ARBA00004651"/>
    </source>
</evidence>
<dbReference type="PANTHER" id="PTHR46494">
    <property type="entry name" value="CORA FAMILY METAL ION TRANSPORTER (EUROFUNG)"/>
    <property type="match status" value="1"/>
</dbReference>
<dbReference type="InterPro" id="IPR045861">
    <property type="entry name" value="CorA_cytoplasmic_dom"/>
</dbReference>
<dbReference type="Gene3D" id="3.30.460.20">
    <property type="entry name" value="CorA soluble domain-like"/>
    <property type="match status" value="1"/>
</dbReference>
<dbReference type="SUPFAM" id="SSF144083">
    <property type="entry name" value="Magnesium transport protein CorA, transmembrane region"/>
    <property type="match status" value="1"/>
</dbReference>
<accession>A0A7C5AKW2</accession>
<dbReference type="InterPro" id="IPR045863">
    <property type="entry name" value="CorA_TM1_TM2"/>
</dbReference>
<evidence type="ECO:0000256" key="3">
    <source>
        <dbReference type="ARBA" id="ARBA00022448"/>
    </source>
</evidence>
<keyword evidence="5 8" id="KW-0812">Transmembrane</keyword>
<protein>
    <recommendedName>
        <fullName evidence="8">Magnesium transport protein CorA</fullName>
    </recommendedName>
</protein>
<dbReference type="NCBIfam" id="TIGR00383">
    <property type="entry name" value="corA"/>
    <property type="match status" value="1"/>
</dbReference>
<gene>
    <name evidence="8 9" type="primary">corA</name>
    <name evidence="9" type="ORF">ENW48_02985</name>
</gene>
<evidence type="ECO:0000256" key="8">
    <source>
        <dbReference type="RuleBase" id="RU362010"/>
    </source>
</evidence>
<dbReference type="CDD" id="cd12828">
    <property type="entry name" value="TmCorA-like_1"/>
    <property type="match status" value="1"/>
</dbReference>
<keyword evidence="3 8" id="KW-0813">Transport</keyword>
<evidence type="ECO:0000256" key="6">
    <source>
        <dbReference type="ARBA" id="ARBA00022989"/>
    </source>
</evidence>
<reference evidence="9" key="1">
    <citation type="journal article" date="2020" name="mSystems">
        <title>Genome- and Community-Level Interaction Insights into Carbon Utilization and Element Cycling Functions of Hydrothermarchaeota in Hydrothermal Sediment.</title>
        <authorList>
            <person name="Zhou Z."/>
            <person name="Liu Y."/>
            <person name="Xu W."/>
            <person name="Pan J."/>
            <person name="Luo Z.H."/>
            <person name="Li M."/>
        </authorList>
    </citation>
    <scope>NUCLEOTIDE SEQUENCE [LARGE SCALE GENOMIC DNA]</scope>
    <source>
        <strain evidence="9">SpSt-853</strain>
    </source>
</reference>
<dbReference type="AlphaFoldDB" id="A0A7C5AKW2"/>
<comment type="subcellular location">
    <subcellularLocation>
        <location evidence="1">Cell membrane</location>
        <topology evidence="1">Multi-pass membrane protein</topology>
    </subcellularLocation>
    <subcellularLocation>
        <location evidence="8">Membrane</location>
        <topology evidence="8">Multi-pass membrane protein</topology>
    </subcellularLocation>
</comment>
<dbReference type="Gene3D" id="1.20.58.340">
    <property type="entry name" value="Magnesium transport protein CorA, transmembrane region"/>
    <property type="match status" value="2"/>
</dbReference>
<dbReference type="GO" id="GO:0050897">
    <property type="term" value="F:cobalt ion binding"/>
    <property type="evidence" value="ECO:0007669"/>
    <property type="project" value="TreeGrafter"/>
</dbReference>
<feature type="transmembrane region" description="Helical" evidence="8">
    <location>
        <begin position="297"/>
        <end position="317"/>
    </location>
</feature>
<keyword evidence="7 8" id="KW-0472">Membrane</keyword>
<evidence type="ECO:0000313" key="9">
    <source>
        <dbReference type="EMBL" id="HGZ11167.1"/>
    </source>
</evidence>
<dbReference type="FunFam" id="1.20.58.340:FF:000012">
    <property type="entry name" value="Magnesium transport protein CorA"/>
    <property type="match status" value="1"/>
</dbReference>
<dbReference type="PANTHER" id="PTHR46494:SF1">
    <property type="entry name" value="CORA FAMILY METAL ION TRANSPORTER (EUROFUNG)"/>
    <property type="match status" value="1"/>
</dbReference>
<keyword evidence="8" id="KW-0406">Ion transport</keyword>
<dbReference type="InterPro" id="IPR002523">
    <property type="entry name" value="MgTranspt_CorA/ZnTranspt_ZntB"/>
</dbReference>
<evidence type="ECO:0000256" key="7">
    <source>
        <dbReference type="ARBA" id="ARBA00023136"/>
    </source>
</evidence>
<dbReference type="EMBL" id="DTKJ01000019">
    <property type="protein sequence ID" value="HGZ11167.1"/>
    <property type="molecule type" value="Genomic_DNA"/>
</dbReference>
<dbReference type="GO" id="GO:0000287">
    <property type="term" value="F:magnesium ion binding"/>
    <property type="evidence" value="ECO:0007669"/>
    <property type="project" value="TreeGrafter"/>
</dbReference>
<keyword evidence="8" id="KW-0460">Magnesium</keyword>
<evidence type="ECO:0000256" key="4">
    <source>
        <dbReference type="ARBA" id="ARBA00022475"/>
    </source>
</evidence>
<evidence type="ECO:0000256" key="5">
    <source>
        <dbReference type="ARBA" id="ARBA00022692"/>
    </source>
</evidence>
<sequence length="372" mass="42903">MSKIIRKRSSKLGMPPGSLIYLGDKKDKAFEITIATYNDREYFETKANFFQECPVLSPEVDTVTWINVNGLQNTKNLEELGKCFHLHPLVLEDILNTDQRPKLEDYGDYLFIVVKMLHLQDNQREIGAEQVSFILGKNYVISLHEQDEDIFQVVRDRLKAGKGRIRRAGADYLAYCLLDLIVDHYFLILERLGEVIEDLETELVSQPTPATLSEIHRLKRDLILLRKSIWPLREVINGLERLESPLVRSATLVYLKDLYDHAIQVMDSLETFRDIVSGMLDIYLSSVSHRLNEIMKVLTIIATIFIPLTFIAGIYGMNFENMPELKWSWGYFMVLSLMALVALLMLVQFWRKGWIGRKRAPGGRLDGSPPRP</sequence>
<organism evidence="9">
    <name type="scientific">Desulfobacca acetoxidans</name>
    <dbReference type="NCBI Taxonomy" id="60893"/>
    <lineage>
        <taxon>Bacteria</taxon>
        <taxon>Pseudomonadati</taxon>
        <taxon>Thermodesulfobacteriota</taxon>
        <taxon>Desulfobaccia</taxon>
        <taxon>Desulfobaccales</taxon>
        <taxon>Desulfobaccaceae</taxon>
        <taxon>Desulfobacca</taxon>
    </lineage>
</organism>
<dbReference type="Pfam" id="PF01544">
    <property type="entry name" value="CorA"/>
    <property type="match status" value="1"/>
</dbReference>
<keyword evidence="4 8" id="KW-1003">Cell membrane</keyword>
<dbReference type="SUPFAM" id="SSF143865">
    <property type="entry name" value="CorA soluble domain-like"/>
    <property type="match status" value="1"/>
</dbReference>
<comment type="caution">
    <text evidence="9">The sequence shown here is derived from an EMBL/GenBank/DDBJ whole genome shotgun (WGS) entry which is preliminary data.</text>
</comment>
<feature type="transmembrane region" description="Helical" evidence="8">
    <location>
        <begin position="329"/>
        <end position="350"/>
    </location>
</feature>
<dbReference type="GO" id="GO:0015087">
    <property type="term" value="F:cobalt ion transmembrane transporter activity"/>
    <property type="evidence" value="ECO:0007669"/>
    <property type="project" value="UniProtKB-UniRule"/>
</dbReference>
<dbReference type="GO" id="GO:0015095">
    <property type="term" value="F:magnesium ion transmembrane transporter activity"/>
    <property type="evidence" value="ECO:0007669"/>
    <property type="project" value="UniProtKB-UniRule"/>
</dbReference>
<name>A0A7C5AKW2_9BACT</name>
<dbReference type="InterPro" id="IPR004488">
    <property type="entry name" value="Mg/Co-transport_prot_CorA"/>
</dbReference>
<comment type="similarity">
    <text evidence="2 8">Belongs to the CorA metal ion transporter (MIT) (TC 1.A.35) family.</text>
</comment>